<dbReference type="EMBL" id="JAPQKP010000004">
    <property type="protein sequence ID" value="KAJ5193917.1"/>
    <property type="molecule type" value="Genomic_DNA"/>
</dbReference>
<dbReference type="OrthoDB" id="366390at2759"/>
<dbReference type="InterPro" id="IPR051616">
    <property type="entry name" value="Cul2-RING_E3_ligase_SR"/>
</dbReference>
<evidence type="ECO:0000313" key="2">
    <source>
        <dbReference type="EMBL" id="KAJ5193917.1"/>
    </source>
</evidence>
<dbReference type="PANTHER" id="PTHR46224:SF64">
    <property type="entry name" value="IQ MOTIF AND ANKYRIN REPEAT DOMAIN-CONTAINING PROTEIN 1"/>
    <property type="match status" value="1"/>
</dbReference>
<dbReference type="Gene3D" id="1.25.40.20">
    <property type="entry name" value="Ankyrin repeat-containing domain"/>
    <property type="match status" value="3"/>
</dbReference>
<keyword evidence="3" id="KW-1185">Reference proteome</keyword>
<comment type="caution">
    <text evidence="2">The sequence shown here is derived from an EMBL/GenBank/DDBJ whole genome shotgun (WGS) entry which is preliminary data.</text>
</comment>
<reference evidence="2" key="1">
    <citation type="submission" date="2022-11" db="EMBL/GenBank/DDBJ databases">
        <authorList>
            <person name="Petersen C."/>
        </authorList>
    </citation>
    <scope>NUCLEOTIDE SEQUENCE</scope>
    <source>
        <strain evidence="2">IBT 16849</strain>
    </source>
</reference>
<protein>
    <recommendedName>
        <fullName evidence="4">F-box domain-containing protein</fullName>
    </recommendedName>
</protein>
<dbReference type="PROSITE" id="PS50088">
    <property type="entry name" value="ANK_REPEAT"/>
    <property type="match status" value="1"/>
</dbReference>
<dbReference type="SUPFAM" id="SSF81383">
    <property type="entry name" value="F-box domain"/>
    <property type="match status" value="1"/>
</dbReference>
<dbReference type="PROSITE" id="PS50297">
    <property type="entry name" value="ANK_REP_REGION"/>
    <property type="match status" value="1"/>
</dbReference>
<evidence type="ECO:0008006" key="4">
    <source>
        <dbReference type="Google" id="ProtNLM"/>
    </source>
</evidence>
<accession>A0A9W9JDB9</accession>
<dbReference type="SMART" id="SM00248">
    <property type="entry name" value="ANK"/>
    <property type="match status" value="7"/>
</dbReference>
<dbReference type="Proteomes" id="UP001150879">
    <property type="component" value="Unassembled WGS sequence"/>
</dbReference>
<evidence type="ECO:0000313" key="3">
    <source>
        <dbReference type="Proteomes" id="UP001150879"/>
    </source>
</evidence>
<dbReference type="Pfam" id="PF00023">
    <property type="entry name" value="Ank"/>
    <property type="match status" value="1"/>
</dbReference>
<proteinExistence type="predicted"/>
<dbReference type="InterPro" id="IPR036770">
    <property type="entry name" value="Ankyrin_rpt-contain_sf"/>
</dbReference>
<name>A0A9W9JDB9_9EURO</name>
<dbReference type="PANTHER" id="PTHR46224">
    <property type="entry name" value="ANKYRIN REPEAT FAMILY PROTEIN"/>
    <property type="match status" value="1"/>
</dbReference>
<dbReference type="InterPro" id="IPR002110">
    <property type="entry name" value="Ankyrin_rpt"/>
</dbReference>
<sequence length="415" mass="47149">MTTLPEMANETLLKISLYLDYRDLNAFARVNRHFHALSNRDLYRLLAKDSPGKAIAWAAKKGNEASAVKLLQMCGLKLLDDFASEDREPIVIAASNGHTHLVELFLPHCIQHDTEKREDLVRKTFDAATRKDHVTIVKLLLEHKADFNFNPQNRNAVGPLCTAVEMGKVSIVKLFLEHNYCDLNTSDLDDMTPLALAASMPPSSANLEIARLILEASPGVYRDPELLLKAAQSDNMPIMKLLLANNFNWRRLEWFDILSEFSQLRRKDHEMGPLLLSWIDVDSIMKIGSLKRCYLFKGAIVNGSEDLLKKLLDESTVLDEDLHLNTRRDCFCHLSLAVCHGQYKSVELLLKHGADPNVKDRCRPIQFALERGKDDTIARLLLRYGATCDPENWIGTPKHCDLMNFRMAQVRKETC</sequence>
<gene>
    <name evidence="2" type="ORF">N7472_006383</name>
</gene>
<dbReference type="SUPFAM" id="SSF48403">
    <property type="entry name" value="Ankyrin repeat"/>
    <property type="match status" value="1"/>
</dbReference>
<organism evidence="2 3">
    <name type="scientific">Penicillium cf. griseofulvum</name>
    <dbReference type="NCBI Taxonomy" id="2972120"/>
    <lineage>
        <taxon>Eukaryota</taxon>
        <taxon>Fungi</taxon>
        <taxon>Dikarya</taxon>
        <taxon>Ascomycota</taxon>
        <taxon>Pezizomycotina</taxon>
        <taxon>Eurotiomycetes</taxon>
        <taxon>Eurotiomycetidae</taxon>
        <taxon>Eurotiales</taxon>
        <taxon>Aspergillaceae</taxon>
        <taxon>Penicillium</taxon>
    </lineage>
</organism>
<reference evidence="2" key="2">
    <citation type="journal article" date="2023" name="IMA Fungus">
        <title>Comparative genomic study of the Penicillium genus elucidates a diverse pangenome and 15 lateral gene transfer events.</title>
        <authorList>
            <person name="Petersen C."/>
            <person name="Sorensen T."/>
            <person name="Nielsen M.R."/>
            <person name="Sondergaard T.E."/>
            <person name="Sorensen J.L."/>
            <person name="Fitzpatrick D.A."/>
            <person name="Frisvad J.C."/>
            <person name="Nielsen K.L."/>
        </authorList>
    </citation>
    <scope>NUCLEOTIDE SEQUENCE</scope>
    <source>
        <strain evidence="2">IBT 16849</strain>
    </source>
</reference>
<dbReference type="AlphaFoldDB" id="A0A9W9JDB9"/>
<dbReference type="Pfam" id="PF12796">
    <property type="entry name" value="Ank_2"/>
    <property type="match status" value="1"/>
</dbReference>
<keyword evidence="1" id="KW-0040">ANK repeat</keyword>
<dbReference type="InterPro" id="IPR036047">
    <property type="entry name" value="F-box-like_dom_sf"/>
</dbReference>
<feature type="repeat" description="ANK" evidence="1">
    <location>
        <begin position="334"/>
        <end position="361"/>
    </location>
</feature>
<evidence type="ECO:0000256" key="1">
    <source>
        <dbReference type="PROSITE-ProRule" id="PRU00023"/>
    </source>
</evidence>